<comment type="function">
    <text evidence="10">ATP-dependent serine protease that mediates the selective degradation of mutant and abnormal proteins as well as certain short-lived regulatory proteins. Required for cellular homeostasis and for survival from DNA damage and developmental changes induced by stress. Degrades polypeptides processively to yield small peptide fragments that are 5 to 10 amino acids long. Binds to DNA in a double-stranded, site-specific manner.</text>
</comment>
<dbReference type="PIRSF" id="PIRSF001174">
    <property type="entry name" value="Lon_proteas"/>
    <property type="match status" value="1"/>
</dbReference>
<dbReference type="Pfam" id="PF00004">
    <property type="entry name" value="AAA"/>
    <property type="match status" value="1"/>
</dbReference>
<dbReference type="SMART" id="SM00464">
    <property type="entry name" value="LON"/>
    <property type="match status" value="1"/>
</dbReference>
<dbReference type="Gene3D" id="3.30.230.10">
    <property type="match status" value="1"/>
</dbReference>
<dbReference type="CDD" id="cd19500">
    <property type="entry name" value="RecA-like_Lon"/>
    <property type="match status" value="1"/>
</dbReference>
<keyword evidence="6 10" id="KW-0720">Serine protease</keyword>
<dbReference type="RefSeq" id="WP_187467494.1">
    <property type="nucleotide sequence ID" value="NZ_JACSIT010000138.1"/>
</dbReference>
<evidence type="ECO:0000256" key="4">
    <source>
        <dbReference type="ARBA" id="ARBA00022741"/>
    </source>
</evidence>
<dbReference type="GO" id="GO:0005737">
    <property type="term" value="C:cytoplasm"/>
    <property type="evidence" value="ECO:0007669"/>
    <property type="project" value="UniProtKB-SubCell"/>
</dbReference>
<dbReference type="SUPFAM" id="SSF88697">
    <property type="entry name" value="PUA domain-like"/>
    <property type="match status" value="1"/>
</dbReference>
<dbReference type="InterPro" id="IPR020568">
    <property type="entry name" value="Ribosomal_Su5_D2-typ_SF"/>
</dbReference>
<dbReference type="InterPro" id="IPR008268">
    <property type="entry name" value="Peptidase_S16_AS"/>
</dbReference>
<dbReference type="EC" id="3.4.21.53" evidence="10 11"/>
<dbReference type="SUPFAM" id="SSF52540">
    <property type="entry name" value="P-loop containing nucleoside triphosphate hydrolases"/>
    <property type="match status" value="1"/>
</dbReference>
<dbReference type="Gene3D" id="2.30.130.40">
    <property type="entry name" value="LON domain-like"/>
    <property type="match status" value="1"/>
</dbReference>
<comment type="similarity">
    <text evidence="10 11 14 15">Belongs to the peptidase S16 family.</text>
</comment>
<dbReference type="GO" id="GO:0004176">
    <property type="term" value="F:ATP-dependent peptidase activity"/>
    <property type="evidence" value="ECO:0007669"/>
    <property type="project" value="UniProtKB-UniRule"/>
</dbReference>
<sequence>MDKQGYDEEADLFPFIGTDEGEEDLFSGDLPTSVSMLALKNSVLFPSIVIPINIGRDRSIKAINKASETDKWVAVFAQRDLKVEEPEGKDLYEIGTLAKILKMLRMPDGSLTAVLRGRQRIRRTRITQDIPYLEGEIELLSYLPPSDPLTFQATMDSVRDNARRVVELNPNIPTEAQVMLDNIEEPRQLLNFIASNLNGELSVKQELLETADLGVKASRVLEELNRELHILEIRDQIENKTRGDIEEQQRQYFLNQQMKAIQEELGDNPNKAEIDRLESRSAEKDWPEEVATVFKRELGRLRRMNPQVAEYSIQISYLETLLDLPWNETTEDNFDLKAVAKVLDNDHYGLEKVKDRILSHLAVLKLKGDMKAPILLLLGPPGVGKTSLGKSVADALGRKYIRMSLGGLHDESEIRGHRKTYIGAMPGRIVQSLAKVKSSNPVFILDEIDKVAQGHRGDPSSALLEVLDPEQNNTFHDNYLDLDLDLSKVMFIATANSFGDIQPPLRDRMEIINLSGYSAEEKLEIAKRHLVPRQREDHGLKPRQVKIGLPTLRAVIEGYTRESGVRSLNRQIGGLMRHAAKQIAMEDADVVTIQPEDLESILGPLLFEREAYRTAQQPGIAVGLAWTQVGGEILYVEASLSPGKGGLVQTGNLGNVMKESAVTALSYLKANAERLGLDTEVLREKELHVHVPEGATPKDGPSAGVTMLTAMASVYSGRPVKPYLAMSGEITLRGRVLPVGGVKEKLLAARRAGMKEIILSQLNEKNVREIEARYLKGLKIRFVETMEEVLNIALQ</sequence>
<protein>
    <recommendedName>
        <fullName evidence="10 11">Lon protease</fullName>
        <ecNumber evidence="10 11">3.4.21.53</ecNumber>
    </recommendedName>
    <alternativeName>
        <fullName evidence="10">ATP-dependent protease La</fullName>
    </alternativeName>
</protein>
<name>A0A923PL94_9BACT</name>
<evidence type="ECO:0000259" key="17">
    <source>
        <dbReference type="PROSITE" id="PS51787"/>
    </source>
</evidence>
<keyword evidence="4 10" id="KW-0547">Nucleotide-binding</keyword>
<dbReference type="Gene3D" id="3.40.50.300">
    <property type="entry name" value="P-loop containing nucleotide triphosphate hydrolases"/>
    <property type="match status" value="1"/>
</dbReference>
<proteinExistence type="evidence at transcript level"/>
<dbReference type="InterPro" id="IPR008269">
    <property type="entry name" value="Lon_proteolytic"/>
</dbReference>
<organism evidence="18 19">
    <name type="scientific">Neolewinella lacunae</name>
    <dbReference type="NCBI Taxonomy" id="1517758"/>
    <lineage>
        <taxon>Bacteria</taxon>
        <taxon>Pseudomonadati</taxon>
        <taxon>Bacteroidota</taxon>
        <taxon>Saprospiria</taxon>
        <taxon>Saprospirales</taxon>
        <taxon>Lewinellaceae</taxon>
        <taxon>Neolewinella</taxon>
    </lineage>
</organism>
<comment type="subunit">
    <text evidence="10 11">Homohexamer. Organized in a ring with a central cavity.</text>
</comment>
<comment type="induction">
    <text evidence="10">By heat shock.</text>
</comment>
<keyword evidence="5 10" id="KW-0378">Hydrolase</keyword>
<dbReference type="FunFam" id="3.40.50.300:FF:000021">
    <property type="entry name" value="Lon protease homolog"/>
    <property type="match status" value="1"/>
</dbReference>
<keyword evidence="3 10" id="KW-0645">Protease</keyword>
<dbReference type="GO" id="GO:0043565">
    <property type="term" value="F:sequence-specific DNA binding"/>
    <property type="evidence" value="ECO:0007669"/>
    <property type="project" value="UniProtKB-UniRule"/>
</dbReference>
<dbReference type="EMBL" id="JACSIT010000138">
    <property type="protein sequence ID" value="MBC6995459.1"/>
    <property type="molecule type" value="Genomic_DNA"/>
</dbReference>
<dbReference type="GO" id="GO:0004252">
    <property type="term" value="F:serine-type endopeptidase activity"/>
    <property type="evidence" value="ECO:0007669"/>
    <property type="project" value="UniProtKB-UniRule"/>
</dbReference>
<keyword evidence="8 10" id="KW-0346">Stress response</keyword>
<dbReference type="PROSITE" id="PS51787">
    <property type="entry name" value="LON_N"/>
    <property type="match status" value="1"/>
</dbReference>
<comment type="caution">
    <text evidence="18">The sequence shown here is derived from an EMBL/GenBank/DDBJ whole genome shotgun (WGS) entry which is preliminary data.</text>
</comment>
<evidence type="ECO:0000256" key="5">
    <source>
        <dbReference type="ARBA" id="ARBA00022801"/>
    </source>
</evidence>
<dbReference type="InterPro" id="IPR046336">
    <property type="entry name" value="Lon_prtase_N_sf"/>
</dbReference>
<evidence type="ECO:0000256" key="10">
    <source>
        <dbReference type="HAMAP-Rule" id="MF_01973"/>
    </source>
</evidence>
<dbReference type="InterPro" id="IPR004815">
    <property type="entry name" value="Lon_bac/euk-typ"/>
</dbReference>
<evidence type="ECO:0000256" key="12">
    <source>
        <dbReference type="PIRSR" id="PIRSR001174-1"/>
    </source>
</evidence>
<feature type="active site" evidence="10 12">
    <location>
        <position position="745"/>
    </location>
</feature>
<feature type="domain" description="Lon proteolytic" evidence="16">
    <location>
        <begin position="615"/>
        <end position="795"/>
    </location>
</feature>
<feature type="binding site" evidence="10 13">
    <location>
        <begin position="379"/>
        <end position="386"/>
    </location>
    <ligand>
        <name>ATP</name>
        <dbReference type="ChEBI" id="CHEBI:30616"/>
    </ligand>
</feature>
<feature type="active site" evidence="10 12">
    <location>
        <position position="702"/>
    </location>
</feature>
<dbReference type="Gene3D" id="1.10.8.60">
    <property type="match status" value="1"/>
</dbReference>
<evidence type="ECO:0000313" key="19">
    <source>
        <dbReference type="Proteomes" id="UP000650081"/>
    </source>
</evidence>
<dbReference type="NCBIfam" id="TIGR00763">
    <property type="entry name" value="lon"/>
    <property type="match status" value="1"/>
</dbReference>
<evidence type="ECO:0000256" key="13">
    <source>
        <dbReference type="PIRSR" id="PIRSR001174-2"/>
    </source>
</evidence>
<comment type="catalytic activity">
    <reaction evidence="9 10 11 14">
        <text>Hydrolysis of proteins in presence of ATP.</text>
        <dbReference type="EC" id="3.4.21.53"/>
    </reaction>
</comment>
<evidence type="ECO:0000256" key="15">
    <source>
        <dbReference type="RuleBase" id="RU000591"/>
    </source>
</evidence>
<dbReference type="InterPro" id="IPR027065">
    <property type="entry name" value="Lon_Prtase"/>
</dbReference>
<dbReference type="Proteomes" id="UP000650081">
    <property type="component" value="Unassembled WGS sequence"/>
</dbReference>
<gene>
    <name evidence="10 18" type="primary">lon</name>
    <name evidence="18" type="ORF">H9S92_14905</name>
</gene>
<evidence type="ECO:0000256" key="11">
    <source>
        <dbReference type="PIRNR" id="PIRNR001174"/>
    </source>
</evidence>
<keyword evidence="19" id="KW-1185">Reference proteome</keyword>
<evidence type="ECO:0000256" key="7">
    <source>
        <dbReference type="ARBA" id="ARBA00022840"/>
    </source>
</evidence>
<dbReference type="Pfam" id="PF02190">
    <property type="entry name" value="LON_substr_bdg"/>
    <property type="match status" value="1"/>
</dbReference>
<dbReference type="GO" id="GO:0005524">
    <property type="term" value="F:ATP binding"/>
    <property type="evidence" value="ECO:0007669"/>
    <property type="project" value="UniProtKB-UniRule"/>
</dbReference>
<dbReference type="PROSITE" id="PS01046">
    <property type="entry name" value="LON_SER"/>
    <property type="match status" value="1"/>
</dbReference>
<dbReference type="GO" id="GO:0006515">
    <property type="term" value="P:protein quality control for misfolded or incompletely synthesized proteins"/>
    <property type="evidence" value="ECO:0007669"/>
    <property type="project" value="UniProtKB-UniRule"/>
</dbReference>
<dbReference type="PRINTS" id="PR00830">
    <property type="entry name" value="ENDOLAPTASE"/>
</dbReference>
<evidence type="ECO:0000256" key="6">
    <source>
        <dbReference type="ARBA" id="ARBA00022825"/>
    </source>
</evidence>
<dbReference type="Gene3D" id="1.20.5.5270">
    <property type="match status" value="1"/>
</dbReference>
<dbReference type="InterPro" id="IPR014721">
    <property type="entry name" value="Ribsml_uS5_D2-typ_fold_subgr"/>
</dbReference>
<evidence type="ECO:0000256" key="14">
    <source>
        <dbReference type="PROSITE-ProRule" id="PRU01122"/>
    </source>
</evidence>
<dbReference type="SUPFAM" id="SSF54211">
    <property type="entry name" value="Ribosomal protein S5 domain 2-like"/>
    <property type="match status" value="1"/>
</dbReference>
<dbReference type="GO" id="GO:0016887">
    <property type="term" value="F:ATP hydrolysis activity"/>
    <property type="evidence" value="ECO:0007669"/>
    <property type="project" value="UniProtKB-UniRule"/>
</dbReference>
<dbReference type="InterPro" id="IPR015947">
    <property type="entry name" value="PUA-like_sf"/>
</dbReference>
<evidence type="ECO:0000313" key="18">
    <source>
        <dbReference type="EMBL" id="MBC6995459.1"/>
    </source>
</evidence>
<keyword evidence="2 10" id="KW-0963">Cytoplasm</keyword>
<feature type="domain" description="Lon N-terminal" evidence="17">
    <location>
        <begin position="34"/>
        <end position="228"/>
    </location>
</feature>
<keyword evidence="7 10" id="KW-0067">ATP-binding</keyword>
<dbReference type="AlphaFoldDB" id="A0A923PL94"/>
<dbReference type="InterPro" id="IPR003593">
    <property type="entry name" value="AAA+_ATPase"/>
</dbReference>
<evidence type="ECO:0000259" key="16">
    <source>
        <dbReference type="PROSITE" id="PS51786"/>
    </source>
</evidence>
<evidence type="ECO:0000256" key="1">
    <source>
        <dbReference type="ARBA" id="ARBA00004496"/>
    </source>
</evidence>
<evidence type="ECO:0000256" key="8">
    <source>
        <dbReference type="ARBA" id="ARBA00023016"/>
    </source>
</evidence>
<dbReference type="Gene3D" id="1.20.58.1480">
    <property type="match status" value="1"/>
</dbReference>
<dbReference type="HAMAP" id="MF_01973">
    <property type="entry name" value="lon_bact"/>
    <property type="match status" value="1"/>
</dbReference>
<dbReference type="Pfam" id="PF22667">
    <property type="entry name" value="Lon_lid"/>
    <property type="match status" value="1"/>
</dbReference>
<dbReference type="PANTHER" id="PTHR10046">
    <property type="entry name" value="ATP DEPENDENT LON PROTEASE FAMILY MEMBER"/>
    <property type="match status" value="1"/>
</dbReference>
<accession>A0A923PL94</accession>
<dbReference type="InterPro" id="IPR003959">
    <property type="entry name" value="ATPase_AAA_core"/>
</dbReference>
<dbReference type="SMART" id="SM00382">
    <property type="entry name" value="AAA"/>
    <property type="match status" value="1"/>
</dbReference>
<evidence type="ECO:0000256" key="9">
    <source>
        <dbReference type="ARBA" id="ARBA00050665"/>
    </source>
</evidence>
<dbReference type="Pfam" id="PF05362">
    <property type="entry name" value="Lon_C"/>
    <property type="match status" value="1"/>
</dbReference>
<dbReference type="PROSITE" id="PS51786">
    <property type="entry name" value="LON_PROTEOLYTIC"/>
    <property type="match status" value="1"/>
</dbReference>
<evidence type="ECO:0000256" key="2">
    <source>
        <dbReference type="ARBA" id="ARBA00022490"/>
    </source>
</evidence>
<dbReference type="InterPro" id="IPR054594">
    <property type="entry name" value="Lon_lid"/>
</dbReference>
<dbReference type="GO" id="GO:0034605">
    <property type="term" value="P:cellular response to heat"/>
    <property type="evidence" value="ECO:0007669"/>
    <property type="project" value="UniProtKB-UniRule"/>
</dbReference>
<comment type="subcellular location">
    <subcellularLocation>
        <location evidence="1 10 11">Cytoplasm</location>
    </subcellularLocation>
</comment>
<dbReference type="InterPro" id="IPR027543">
    <property type="entry name" value="Lon_bac"/>
</dbReference>
<dbReference type="InterPro" id="IPR027417">
    <property type="entry name" value="P-loop_NTPase"/>
</dbReference>
<evidence type="ECO:0000256" key="3">
    <source>
        <dbReference type="ARBA" id="ARBA00022670"/>
    </source>
</evidence>
<reference evidence="18" key="1">
    <citation type="submission" date="2020-08" db="EMBL/GenBank/DDBJ databases">
        <title>Lewinella bacteria from marine environments.</title>
        <authorList>
            <person name="Zhong Y."/>
        </authorList>
    </citation>
    <scope>NUCLEOTIDE SEQUENCE</scope>
    <source>
        <strain evidence="18">KCTC 42187</strain>
    </source>
</reference>
<dbReference type="InterPro" id="IPR003111">
    <property type="entry name" value="Lon_prtase_N"/>
</dbReference>